<reference evidence="1" key="1">
    <citation type="journal article" date="2014" name="Front. Microbiol.">
        <title>High frequency of phylogenetically diverse reductive dehalogenase-homologous genes in deep subseafloor sedimentary metagenomes.</title>
        <authorList>
            <person name="Kawai M."/>
            <person name="Futagami T."/>
            <person name="Toyoda A."/>
            <person name="Takaki Y."/>
            <person name="Nishi S."/>
            <person name="Hori S."/>
            <person name="Arai W."/>
            <person name="Tsubouchi T."/>
            <person name="Morono Y."/>
            <person name="Uchiyama I."/>
            <person name="Ito T."/>
            <person name="Fujiyama A."/>
            <person name="Inagaki F."/>
            <person name="Takami H."/>
        </authorList>
    </citation>
    <scope>NUCLEOTIDE SEQUENCE</scope>
    <source>
        <strain evidence="1">Expedition CK06-06</strain>
    </source>
</reference>
<proteinExistence type="predicted"/>
<accession>X1K6N0</accession>
<dbReference type="Gene3D" id="3.90.1640.30">
    <property type="match status" value="1"/>
</dbReference>
<comment type="caution">
    <text evidence="1">The sequence shown here is derived from an EMBL/GenBank/DDBJ whole genome shotgun (WGS) entry which is preliminary data.</text>
</comment>
<dbReference type="AlphaFoldDB" id="X1K6N0"/>
<protein>
    <submittedName>
        <fullName evidence="1">Uncharacterized protein</fullName>
    </submittedName>
</protein>
<organism evidence="1">
    <name type="scientific">marine sediment metagenome</name>
    <dbReference type="NCBI Taxonomy" id="412755"/>
    <lineage>
        <taxon>unclassified sequences</taxon>
        <taxon>metagenomes</taxon>
        <taxon>ecological metagenomes</taxon>
    </lineage>
</organism>
<feature type="non-terminal residue" evidence="1">
    <location>
        <position position="1"/>
    </location>
</feature>
<dbReference type="EMBL" id="BARV01012058">
    <property type="protein sequence ID" value="GAI02223.1"/>
    <property type="molecule type" value="Genomic_DNA"/>
</dbReference>
<name>X1K6N0_9ZZZZ</name>
<evidence type="ECO:0000313" key="1">
    <source>
        <dbReference type="EMBL" id="GAI02223.1"/>
    </source>
</evidence>
<gene>
    <name evidence="1" type="ORF">S06H3_22526</name>
</gene>
<sequence>SQLTAAGVALKLLQALFQGVGKEKQPDELMDLVALGTSGKGV</sequence>